<feature type="transmembrane region" description="Helical" evidence="2">
    <location>
        <begin position="125"/>
        <end position="149"/>
    </location>
</feature>
<dbReference type="EMBL" id="ML735229">
    <property type="protein sequence ID" value="KAE8393456.1"/>
    <property type="molecule type" value="Genomic_DNA"/>
</dbReference>
<feature type="transmembrane region" description="Helical" evidence="2">
    <location>
        <begin position="206"/>
        <end position="223"/>
    </location>
</feature>
<keyword evidence="2" id="KW-1133">Transmembrane helix</keyword>
<feature type="transmembrane region" description="Helical" evidence="2">
    <location>
        <begin position="169"/>
        <end position="194"/>
    </location>
</feature>
<dbReference type="Proteomes" id="UP000326877">
    <property type="component" value="Unassembled WGS sequence"/>
</dbReference>
<dbReference type="PANTHER" id="PTHR39614">
    <property type="entry name" value="INTEGRAL MEMBRANE PROTEIN"/>
    <property type="match status" value="1"/>
</dbReference>
<feature type="transmembrane region" description="Helical" evidence="2">
    <location>
        <begin position="51"/>
        <end position="73"/>
    </location>
</feature>
<feature type="transmembrane region" description="Helical" evidence="2">
    <location>
        <begin position="16"/>
        <end position="39"/>
    </location>
</feature>
<sequence>MGEYIPYVITSTDRSGMLVIVETMFMSWMIMVCLIRLYMRLTINGPVRVDDIAAFAGGAFGIAHVGTIMHGVSHGLGRTQSEISASDLGRAGQALYAANVLFLAGHGAAKASVGFLLRRLGREKVYLLGCNMVLVSTALWVIASMVATTVSCAAKYQWSIMDHCHNLNIAWKAVTAFDIIIEAFLITLSVALVWSIQMRRKDKATVIFAFGTRASIIVLAIVRQTFLNDELFRSDAPLHLSDSLTVTIVLLHCSIMIATIPCLKPFIIAFNTGWGQGVANKKGTSYYKQSATSGSEHASQARDPNTSRGDQDLDLAGTRLSHESQNSRQLIIHETRQWILEESYEMHPVK</sequence>
<accession>A0A5N7CH12</accession>
<evidence type="ECO:0000259" key="3">
    <source>
        <dbReference type="Pfam" id="PF20684"/>
    </source>
</evidence>
<dbReference type="AlphaFoldDB" id="A0A5N7CH12"/>
<evidence type="ECO:0000256" key="1">
    <source>
        <dbReference type="SAM" id="MobiDB-lite"/>
    </source>
</evidence>
<organism evidence="4">
    <name type="scientific">Petromyces alliaceus</name>
    <name type="common">Aspergillus alliaceus</name>
    <dbReference type="NCBI Taxonomy" id="209559"/>
    <lineage>
        <taxon>Eukaryota</taxon>
        <taxon>Fungi</taxon>
        <taxon>Dikarya</taxon>
        <taxon>Ascomycota</taxon>
        <taxon>Pezizomycotina</taxon>
        <taxon>Eurotiomycetes</taxon>
        <taxon>Eurotiomycetidae</taxon>
        <taxon>Eurotiales</taxon>
        <taxon>Aspergillaceae</taxon>
        <taxon>Aspergillus</taxon>
        <taxon>Aspergillus subgen. Circumdati</taxon>
    </lineage>
</organism>
<dbReference type="PANTHER" id="PTHR39614:SF2">
    <property type="entry name" value="INTEGRAL MEMBRANE PROTEIN"/>
    <property type="match status" value="1"/>
</dbReference>
<feature type="compositionally biased region" description="Polar residues" evidence="1">
    <location>
        <begin position="290"/>
        <end position="308"/>
    </location>
</feature>
<gene>
    <name evidence="4" type="ORF">BDV23DRAFT_149225</name>
</gene>
<protein>
    <recommendedName>
        <fullName evidence="3">Rhodopsin domain-containing protein</fullName>
    </recommendedName>
</protein>
<keyword evidence="2" id="KW-0472">Membrane</keyword>
<dbReference type="OrthoDB" id="3918601at2759"/>
<evidence type="ECO:0000313" key="4">
    <source>
        <dbReference type="EMBL" id="KAE8393456.1"/>
    </source>
</evidence>
<feature type="transmembrane region" description="Helical" evidence="2">
    <location>
        <begin position="93"/>
        <end position="113"/>
    </location>
</feature>
<proteinExistence type="predicted"/>
<keyword evidence="2" id="KW-0812">Transmembrane</keyword>
<evidence type="ECO:0000256" key="2">
    <source>
        <dbReference type="SAM" id="Phobius"/>
    </source>
</evidence>
<name>A0A5N7CH12_PETAA</name>
<reference evidence="4" key="1">
    <citation type="submission" date="2019-04" db="EMBL/GenBank/DDBJ databases">
        <title>Friends and foes A comparative genomics studyof 23 Aspergillus species from section Flavi.</title>
        <authorList>
            <consortium name="DOE Joint Genome Institute"/>
            <person name="Kjaerbolling I."/>
            <person name="Vesth T."/>
            <person name="Frisvad J.C."/>
            <person name="Nybo J.L."/>
            <person name="Theobald S."/>
            <person name="Kildgaard S."/>
            <person name="Isbrandt T."/>
            <person name="Kuo A."/>
            <person name="Sato A."/>
            <person name="Lyhne E.K."/>
            <person name="Kogle M.E."/>
            <person name="Wiebenga A."/>
            <person name="Kun R.S."/>
            <person name="Lubbers R.J."/>
            <person name="Makela M.R."/>
            <person name="Barry K."/>
            <person name="Chovatia M."/>
            <person name="Clum A."/>
            <person name="Daum C."/>
            <person name="Haridas S."/>
            <person name="He G."/>
            <person name="LaButti K."/>
            <person name="Lipzen A."/>
            <person name="Mondo S."/>
            <person name="Riley R."/>
            <person name="Salamov A."/>
            <person name="Simmons B.A."/>
            <person name="Magnuson J.K."/>
            <person name="Henrissat B."/>
            <person name="Mortensen U.H."/>
            <person name="Larsen T.O."/>
            <person name="Devries R.P."/>
            <person name="Grigoriev I.V."/>
            <person name="Machida M."/>
            <person name="Baker S.E."/>
            <person name="Andersen M.R."/>
        </authorList>
    </citation>
    <scope>NUCLEOTIDE SEQUENCE [LARGE SCALE GENOMIC DNA]</scope>
    <source>
        <strain evidence="4">IBT 14317</strain>
    </source>
</reference>
<dbReference type="Pfam" id="PF20684">
    <property type="entry name" value="Fung_rhodopsin"/>
    <property type="match status" value="1"/>
</dbReference>
<feature type="domain" description="Rhodopsin" evidence="3">
    <location>
        <begin position="35"/>
        <end position="267"/>
    </location>
</feature>
<feature type="transmembrane region" description="Helical" evidence="2">
    <location>
        <begin position="243"/>
        <end position="263"/>
    </location>
</feature>
<dbReference type="InterPro" id="IPR049326">
    <property type="entry name" value="Rhodopsin_dom_fungi"/>
</dbReference>
<feature type="region of interest" description="Disordered" evidence="1">
    <location>
        <begin position="290"/>
        <end position="313"/>
    </location>
</feature>